<dbReference type="EC" id="2.7.11.25" evidence="1"/>
<evidence type="ECO:0000256" key="7">
    <source>
        <dbReference type="ARBA" id="ARBA00047559"/>
    </source>
</evidence>
<evidence type="ECO:0000256" key="2">
    <source>
        <dbReference type="ARBA" id="ARBA00022527"/>
    </source>
</evidence>
<feature type="domain" description="RPW8" evidence="11">
    <location>
        <begin position="417"/>
        <end position="566"/>
    </location>
</feature>
<dbReference type="FunFam" id="1.10.510.10:FF:000359">
    <property type="entry name" value="Mitogen-activated protein kinase 1, putative, expressed"/>
    <property type="match status" value="1"/>
</dbReference>
<dbReference type="Pfam" id="PF00069">
    <property type="entry name" value="Pkinase"/>
    <property type="match status" value="1"/>
</dbReference>
<dbReference type="GO" id="GO:0005524">
    <property type="term" value="F:ATP binding"/>
    <property type="evidence" value="ECO:0007669"/>
    <property type="project" value="UniProtKB-UniRule"/>
</dbReference>
<evidence type="ECO:0000313" key="12">
    <source>
        <dbReference type="EMBL" id="KAG7557090.1"/>
    </source>
</evidence>
<evidence type="ECO:0000256" key="6">
    <source>
        <dbReference type="ARBA" id="ARBA00022840"/>
    </source>
</evidence>
<dbReference type="PROSITE" id="PS51153">
    <property type="entry name" value="RPW8"/>
    <property type="match status" value="1"/>
</dbReference>
<dbReference type="InterPro" id="IPR008808">
    <property type="entry name" value="Powdery_mildew-R_dom"/>
</dbReference>
<proteinExistence type="predicted"/>
<evidence type="ECO:0000256" key="4">
    <source>
        <dbReference type="ARBA" id="ARBA00022741"/>
    </source>
</evidence>
<dbReference type="OrthoDB" id="266718at2759"/>
<dbReference type="Proteomes" id="UP000694251">
    <property type="component" value="Chromosome 11"/>
</dbReference>
<dbReference type="GO" id="GO:0004709">
    <property type="term" value="F:MAP kinase kinase kinase activity"/>
    <property type="evidence" value="ECO:0007669"/>
    <property type="project" value="UniProtKB-EC"/>
</dbReference>
<dbReference type="PROSITE" id="PS50011">
    <property type="entry name" value="PROTEIN_KINASE_DOM"/>
    <property type="match status" value="2"/>
</dbReference>
<keyword evidence="2" id="KW-0723">Serine/threonine-protein kinase</keyword>
<protein>
    <recommendedName>
        <fullName evidence="1">mitogen-activated protein kinase kinase kinase</fullName>
        <ecNumber evidence="1">2.7.11.25</ecNumber>
    </recommendedName>
</protein>
<keyword evidence="13" id="KW-1185">Reference proteome</keyword>
<dbReference type="SMART" id="SM00220">
    <property type="entry name" value="S_TKc"/>
    <property type="match status" value="1"/>
</dbReference>
<sequence>MSSSSSFADSDSTSSFLTPSLEFPDRISFREMDLSEAGPSSRDRISFRIQGVEGEIDRINLSPGVFGPDDLAISLKACKKRSFSDSHKVQAQHLSEAGPSGVVVADGGSIITSWQKGQLLGRGSFGSVYEGISGDGDFFAVKEVSLLDQGSQAQECIQQLEGEIALLSQLQHQNIVRYRDTAKDGSNLYIFLELVSQGSLLKLYQRYQLRESVVSLYTRQILDGLKYLHNKGFIHRDIKCANILVDTNGAVKLADFGLAKVSKFNDIKSCMGTPFWMAPEVLNWKDSDGYGSPADIWSLGCTVLEMCTGQIPYSDLEPVQALFRIGRGTLPEVPETLSLDARHFILKCLKVNPEERPTAAELLNHPFVRRPLPSMGSGGSGGSGGPYHPCTAEPSILLIHNLQLKLHFPLRRRQLLCLLLPFFKLCEIMTELVTQLLIISGRSWRYTNTAKQLITLIESNRPMISKIQYSGVELPNHHQAQIRMFVEKLEKGKKLTDKVLSSRRWNLYRRLTLARKMEQLAKTISGICKDAVFTHILADVHNLLAVRWSSSSSSSVNSESTCSFLTPSLEFPDRISFREMDLSKAGPSGTVLNRENIELTRSESIEIRHYSNPEDMVLVTSWLKGQLLGRGSFGSIYEGMSIDGDFFAVSEVSLLDQGSQAKECIHQLEAETTLLSQLQHHNIMSSSSSFADSDSTCSFLTPSLEFPDRISFREMDLSEAGPSGTVADRKIRVPPSRTRFEIVEVE</sequence>
<dbReference type="PANTHER" id="PTHR48016">
    <property type="entry name" value="MAP KINASE KINASE KINASE SSK2-RELATED-RELATED"/>
    <property type="match status" value="1"/>
</dbReference>
<dbReference type="GO" id="GO:1902065">
    <property type="term" value="P:response to L-glutamate"/>
    <property type="evidence" value="ECO:0007669"/>
    <property type="project" value="UniProtKB-ARBA"/>
</dbReference>
<feature type="domain" description="Protein kinase" evidence="10">
    <location>
        <begin position="622"/>
        <end position="746"/>
    </location>
</feature>
<dbReference type="InterPro" id="IPR000719">
    <property type="entry name" value="Prot_kinase_dom"/>
</dbReference>
<dbReference type="InterPro" id="IPR017441">
    <property type="entry name" value="Protein_kinase_ATP_BS"/>
</dbReference>
<keyword evidence="4 9" id="KW-0547">Nucleotide-binding</keyword>
<keyword evidence="3" id="KW-0808">Transferase</keyword>
<dbReference type="PANTHER" id="PTHR48016:SF29">
    <property type="entry name" value="MITOGEN-ACTIVATED PROTEIN KINASE KINASE KINASE 1-RELATED"/>
    <property type="match status" value="1"/>
</dbReference>
<dbReference type="AlphaFoldDB" id="A0A8T1ZD17"/>
<comment type="catalytic activity">
    <reaction evidence="8">
        <text>L-seryl-[protein] + ATP = O-phospho-L-seryl-[protein] + ADP + H(+)</text>
        <dbReference type="Rhea" id="RHEA:17989"/>
        <dbReference type="Rhea" id="RHEA-COMP:9863"/>
        <dbReference type="Rhea" id="RHEA-COMP:11604"/>
        <dbReference type="ChEBI" id="CHEBI:15378"/>
        <dbReference type="ChEBI" id="CHEBI:29999"/>
        <dbReference type="ChEBI" id="CHEBI:30616"/>
        <dbReference type="ChEBI" id="CHEBI:83421"/>
        <dbReference type="ChEBI" id="CHEBI:456216"/>
        <dbReference type="EC" id="2.7.11.25"/>
    </reaction>
</comment>
<accession>A0A8T1ZD17</accession>
<name>A0A8T1ZD17_ARASU</name>
<evidence type="ECO:0000313" key="13">
    <source>
        <dbReference type="Proteomes" id="UP000694251"/>
    </source>
</evidence>
<gene>
    <name evidence="12" type="ORF">ISN44_As11g030880</name>
</gene>
<reference evidence="12 13" key="1">
    <citation type="submission" date="2020-12" db="EMBL/GenBank/DDBJ databases">
        <title>Concerted genomic and epigenomic changes stabilize Arabidopsis allopolyploids.</title>
        <authorList>
            <person name="Chen Z."/>
        </authorList>
    </citation>
    <scope>NUCLEOTIDE SEQUENCE [LARGE SCALE GENOMIC DNA]</scope>
    <source>
        <strain evidence="12">As9502</strain>
        <tissue evidence="12">Leaf</tissue>
    </source>
</reference>
<dbReference type="PROSITE" id="PS00108">
    <property type="entry name" value="PROTEIN_KINASE_ST"/>
    <property type="match status" value="1"/>
</dbReference>
<evidence type="ECO:0000259" key="10">
    <source>
        <dbReference type="PROSITE" id="PS50011"/>
    </source>
</evidence>
<keyword evidence="5 12" id="KW-0418">Kinase</keyword>
<evidence type="ECO:0000256" key="9">
    <source>
        <dbReference type="PROSITE-ProRule" id="PRU10141"/>
    </source>
</evidence>
<comment type="caution">
    <text evidence="12">The sequence shown here is derived from an EMBL/GenBank/DDBJ whole genome shotgun (WGS) entry which is preliminary data.</text>
</comment>
<evidence type="ECO:0000259" key="11">
    <source>
        <dbReference type="PROSITE" id="PS51153"/>
    </source>
</evidence>
<dbReference type="GO" id="GO:0005737">
    <property type="term" value="C:cytoplasm"/>
    <property type="evidence" value="ECO:0007669"/>
    <property type="project" value="TreeGrafter"/>
</dbReference>
<feature type="binding site" evidence="9">
    <location>
        <position position="142"/>
    </location>
    <ligand>
        <name>ATP</name>
        <dbReference type="ChEBI" id="CHEBI:30616"/>
    </ligand>
</feature>
<dbReference type="PROSITE" id="PS00107">
    <property type="entry name" value="PROTEIN_KINASE_ATP"/>
    <property type="match status" value="1"/>
</dbReference>
<feature type="domain" description="Protein kinase" evidence="10">
    <location>
        <begin position="114"/>
        <end position="368"/>
    </location>
</feature>
<dbReference type="EMBL" id="JAEFBJ010000011">
    <property type="protein sequence ID" value="KAG7557090.1"/>
    <property type="molecule type" value="Genomic_DNA"/>
</dbReference>
<evidence type="ECO:0000256" key="8">
    <source>
        <dbReference type="ARBA" id="ARBA00048329"/>
    </source>
</evidence>
<dbReference type="InterPro" id="IPR050538">
    <property type="entry name" value="MAP_kinase_kinase_kinase"/>
</dbReference>
<comment type="catalytic activity">
    <reaction evidence="7">
        <text>L-threonyl-[protein] + ATP = O-phospho-L-threonyl-[protein] + ADP + H(+)</text>
        <dbReference type="Rhea" id="RHEA:46608"/>
        <dbReference type="Rhea" id="RHEA-COMP:11060"/>
        <dbReference type="Rhea" id="RHEA-COMP:11605"/>
        <dbReference type="ChEBI" id="CHEBI:15378"/>
        <dbReference type="ChEBI" id="CHEBI:30013"/>
        <dbReference type="ChEBI" id="CHEBI:30616"/>
        <dbReference type="ChEBI" id="CHEBI:61977"/>
        <dbReference type="ChEBI" id="CHEBI:456216"/>
        <dbReference type="EC" id="2.7.11.25"/>
    </reaction>
</comment>
<dbReference type="InterPro" id="IPR008271">
    <property type="entry name" value="Ser/Thr_kinase_AS"/>
</dbReference>
<evidence type="ECO:0000256" key="5">
    <source>
        <dbReference type="ARBA" id="ARBA00022777"/>
    </source>
</evidence>
<organism evidence="12 13">
    <name type="scientific">Arabidopsis suecica</name>
    <name type="common">Swedish thale-cress</name>
    <name type="synonym">Cardaminopsis suecica</name>
    <dbReference type="NCBI Taxonomy" id="45249"/>
    <lineage>
        <taxon>Eukaryota</taxon>
        <taxon>Viridiplantae</taxon>
        <taxon>Streptophyta</taxon>
        <taxon>Embryophyta</taxon>
        <taxon>Tracheophyta</taxon>
        <taxon>Spermatophyta</taxon>
        <taxon>Magnoliopsida</taxon>
        <taxon>eudicotyledons</taxon>
        <taxon>Gunneridae</taxon>
        <taxon>Pentapetalae</taxon>
        <taxon>rosids</taxon>
        <taxon>malvids</taxon>
        <taxon>Brassicales</taxon>
        <taxon>Brassicaceae</taxon>
        <taxon>Camelineae</taxon>
        <taxon>Arabidopsis</taxon>
    </lineage>
</organism>
<evidence type="ECO:0000256" key="3">
    <source>
        <dbReference type="ARBA" id="ARBA00022679"/>
    </source>
</evidence>
<evidence type="ECO:0000256" key="1">
    <source>
        <dbReference type="ARBA" id="ARBA00012406"/>
    </source>
</evidence>
<keyword evidence="6 9" id="KW-0067">ATP-binding</keyword>